<protein>
    <submittedName>
        <fullName evidence="1">Uncharacterized protein</fullName>
    </submittedName>
</protein>
<proteinExistence type="predicted"/>
<organism evidence="1 2">
    <name type="scientific">Caerostris extrusa</name>
    <name type="common">Bark spider</name>
    <name type="synonym">Caerostris bankana</name>
    <dbReference type="NCBI Taxonomy" id="172846"/>
    <lineage>
        <taxon>Eukaryota</taxon>
        <taxon>Metazoa</taxon>
        <taxon>Ecdysozoa</taxon>
        <taxon>Arthropoda</taxon>
        <taxon>Chelicerata</taxon>
        <taxon>Arachnida</taxon>
        <taxon>Araneae</taxon>
        <taxon>Araneomorphae</taxon>
        <taxon>Entelegynae</taxon>
        <taxon>Araneoidea</taxon>
        <taxon>Araneidae</taxon>
        <taxon>Caerostris</taxon>
    </lineage>
</organism>
<comment type="caution">
    <text evidence="1">The sequence shown here is derived from an EMBL/GenBank/DDBJ whole genome shotgun (WGS) entry which is preliminary data.</text>
</comment>
<accession>A0AAV4SJS6</accession>
<sequence>MPFPEKPFTESVNDLSRVTWDTLFANRRGEKSARRGECRRKKREKGKKILAKYPLPASFSTTAVSREIPHLVSMISA</sequence>
<reference evidence="1 2" key="1">
    <citation type="submission" date="2021-06" db="EMBL/GenBank/DDBJ databases">
        <title>Caerostris extrusa draft genome.</title>
        <authorList>
            <person name="Kono N."/>
            <person name="Arakawa K."/>
        </authorList>
    </citation>
    <scope>NUCLEOTIDE SEQUENCE [LARGE SCALE GENOMIC DNA]</scope>
</reference>
<evidence type="ECO:0000313" key="1">
    <source>
        <dbReference type="EMBL" id="GIY34234.1"/>
    </source>
</evidence>
<dbReference type="Proteomes" id="UP001054945">
    <property type="component" value="Unassembled WGS sequence"/>
</dbReference>
<dbReference type="AlphaFoldDB" id="A0AAV4SJS6"/>
<evidence type="ECO:0000313" key="2">
    <source>
        <dbReference type="Proteomes" id="UP001054945"/>
    </source>
</evidence>
<name>A0AAV4SJS6_CAEEX</name>
<gene>
    <name evidence="1" type="ORF">CEXT_544061</name>
</gene>
<dbReference type="EMBL" id="BPLR01009742">
    <property type="protein sequence ID" value="GIY34234.1"/>
    <property type="molecule type" value="Genomic_DNA"/>
</dbReference>
<keyword evidence="2" id="KW-1185">Reference proteome</keyword>